<organism evidence="2 3">
    <name type="scientific">Methanolobus chelungpuianus</name>
    <dbReference type="NCBI Taxonomy" id="502115"/>
    <lineage>
        <taxon>Archaea</taxon>
        <taxon>Methanobacteriati</taxon>
        <taxon>Methanobacteriota</taxon>
        <taxon>Stenosarchaea group</taxon>
        <taxon>Methanomicrobia</taxon>
        <taxon>Methanosarcinales</taxon>
        <taxon>Methanosarcinaceae</taxon>
        <taxon>Methanolobus</taxon>
    </lineage>
</organism>
<evidence type="ECO:0000256" key="1">
    <source>
        <dbReference type="SAM" id="Phobius"/>
    </source>
</evidence>
<evidence type="ECO:0000313" key="3">
    <source>
        <dbReference type="Proteomes" id="UP001206983"/>
    </source>
</evidence>
<gene>
    <name evidence="2" type="ORF">PV02_06785</name>
</gene>
<comment type="caution">
    <text evidence="2">The sequence shown here is derived from an EMBL/GenBank/DDBJ whole genome shotgun (WGS) entry which is preliminary data.</text>
</comment>
<sequence>MRQTLLFACLALLLCSVTPALALDLQNVDPFSIYNANSYMSESTKDYFIFLSGGSPNNIMIADYTGNYYTIGYGNNTVNNPISVYCSWDGKIYFSSSSGVYRYMITKGSTSPKNLGLPENYQFVSSDTEVYSWFEDSNYIYYWSGGSNSIKRINKSSTLVSNQVTYTYTYYTATSSQISSMNKVGTSFYNTVANWIGQLNLIMVNNNDPNNAYLLTSGQGTGPSWTMSGSEWINDTCLYVGATSRHDNGAISTFNIKRLSRTGTNTYSVLNDMGISFTYSTTNRPSMNMHCLALGKNNAVMAYANGRHLSFVEVFDLGISGTPDSSDGSSGTTTDQYETGHEWTDEEMSNEGRKIIFPLFLIVLVFWVLEVIGGK</sequence>
<dbReference type="AlphaFoldDB" id="A0AAE3HAY3"/>
<keyword evidence="3" id="KW-1185">Reference proteome</keyword>
<proteinExistence type="predicted"/>
<keyword evidence="1" id="KW-1133">Transmembrane helix</keyword>
<dbReference type="Proteomes" id="UP001206983">
    <property type="component" value="Unassembled WGS sequence"/>
</dbReference>
<keyword evidence="1" id="KW-0812">Transmembrane</keyword>
<protein>
    <submittedName>
        <fullName evidence="2">Uncharacterized protein</fullName>
    </submittedName>
</protein>
<evidence type="ECO:0000313" key="2">
    <source>
        <dbReference type="EMBL" id="MCQ6962799.1"/>
    </source>
</evidence>
<dbReference type="RefSeq" id="WP_256622643.1">
    <property type="nucleotide sequence ID" value="NZ_JTEO01000004.1"/>
</dbReference>
<accession>A0AAE3HAY3</accession>
<keyword evidence="1" id="KW-0472">Membrane</keyword>
<dbReference type="EMBL" id="JTEO01000004">
    <property type="protein sequence ID" value="MCQ6962799.1"/>
    <property type="molecule type" value="Genomic_DNA"/>
</dbReference>
<dbReference type="SUPFAM" id="SSF75011">
    <property type="entry name" value="3-carboxy-cis,cis-mucoante lactonizing enzyme"/>
    <property type="match status" value="1"/>
</dbReference>
<name>A0AAE3HAY3_9EURY</name>
<reference evidence="2 3" key="1">
    <citation type="journal article" date="2011" name="Appl. Environ. Microbiol.">
        <title>Methanogenic archaea isolated from Taiwan's Chelungpu fault.</title>
        <authorList>
            <person name="Wu S.Y."/>
            <person name="Lai M.C."/>
        </authorList>
    </citation>
    <scope>NUCLEOTIDE SEQUENCE [LARGE SCALE GENOMIC DNA]</scope>
    <source>
        <strain evidence="2 3">St545Mb</strain>
    </source>
</reference>
<feature type="transmembrane region" description="Helical" evidence="1">
    <location>
        <begin position="355"/>
        <end position="373"/>
    </location>
</feature>